<dbReference type="Proteomes" id="UP000037600">
    <property type="component" value="Unassembled WGS sequence"/>
</dbReference>
<dbReference type="GO" id="GO:0005737">
    <property type="term" value="C:cytoplasm"/>
    <property type="evidence" value="ECO:0007669"/>
    <property type="project" value="UniProtKB-SubCell"/>
</dbReference>
<dbReference type="InterPro" id="IPR044876">
    <property type="entry name" value="HRDC_dom_sf"/>
</dbReference>
<dbReference type="EC" id="3.1.13.5" evidence="6"/>
<evidence type="ECO:0000256" key="5">
    <source>
        <dbReference type="ARBA" id="ARBA00022839"/>
    </source>
</evidence>
<reference evidence="8 9" key="1">
    <citation type="submission" date="2015-04" db="EMBL/GenBank/DDBJ databases">
        <title>Draft Genome Sequence of the Novel Agar-Digesting Marine Bacterium Q1.</title>
        <authorList>
            <person name="Li Y."/>
            <person name="Li D."/>
            <person name="Chen G."/>
            <person name="Du Z."/>
        </authorList>
    </citation>
    <scope>NUCLEOTIDE SEQUENCE [LARGE SCALE GENOMIC DNA]</scope>
    <source>
        <strain evidence="8 9">Q1</strain>
    </source>
</reference>
<organism evidence="8 9">
    <name type="scientific">Catenovulum maritimum</name>
    <dbReference type="NCBI Taxonomy" id="1513271"/>
    <lineage>
        <taxon>Bacteria</taxon>
        <taxon>Pseudomonadati</taxon>
        <taxon>Pseudomonadota</taxon>
        <taxon>Gammaproteobacteria</taxon>
        <taxon>Alteromonadales</taxon>
        <taxon>Alteromonadaceae</taxon>
        <taxon>Catenovulum</taxon>
    </lineage>
</organism>
<dbReference type="SMART" id="SM00341">
    <property type="entry name" value="HRDC"/>
    <property type="match status" value="1"/>
</dbReference>
<protein>
    <recommendedName>
        <fullName evidence="6">Ribonuclease D</fullName>
        <shortName evidence="6">RNase D</shortName>
        <ecNumber evidence="6">3.1.13.5</ecNumber>
    </recommendedName>
</protein>
<dbReference type="CDD" id="cd06142">
    <property type="entry name" value="RNaseD_exo"/>
    <property type="match status" value="1"/>
</dbReference>
<dbReference type="InterPro" id="IPR048579">
    <property type="entry name" value="RNAseD_HRDC_C"/>
</dbReference>
<dbReference type="PANTHER" id="PTHR47649:SF1">
    <property type="entry name" value="RIBONUCLEASE D"/>
    <property type="match status" value="1"/>
</dbReference>
<dbReference type="SUPFAM" id="SSF47819">
    <property type="entry name" value="HRDC-like"/>
    <property type="match status" value="2"/>
</dbReference>
<keyword evidence="4 6" id="KW-0378">Hydrolase</keyword>
<dbReference type="GO" id="GO:0000166">
    <property type="term" value="F:nucleotide binding"/>
    <property type="evidence" value="ECO:0007669"/>
    <property type="project" value="InterPro"/>
</dbReference>
<dbReference type="GO" id="GO:0008408">
    <property type="term" value="F:3'-5' exonuclease activity"/>
    <property type="evidence" value="ECO:0007669"/>
    <property type="project" value="InterPro"/>
</dbReference>
<dbReference type="STRING" id="1513271.XM47_02460"/>
<keyword evidence="9" id="KW-1185">Reference proteome</keyword>
<comment type="caution">
    <text evidence="8">The sequence shown here is derived from an EMBL/GenBank/DDBJ whole genome shotgun (WGS) entry which is preliminary data.</text>
</comment>
<dbReference type="NCBIfam" id="TIGR01388">
    <property type="entry name" value="rnd"/>
    <property type="match status" value="1"/>
</dbReference>
<comment type="catalytic activity">
    <reaction evidence="6">
        <text>Exonucleolytic cleavage that removes extra residues from the 3'-terminus of tRNA to produce 5'-mononucleotides.</text>
        <dbReference type="EC" id="3.1.13.5"/>
    </reaction>
</comment>
<proteinExistence type="inferred from homology"/>
<comment type="function">
    <text evidence="6">Exonuclease involved in the 3' processing of various precursor tRNAs. Initiates hydrolysis at the 3'-terminus of an RNA molecule and releases 5'-mononucleotides.</text>
</comment>
<dbReference type="Pfam" id="PF00570">
    <property type="entry name" value="HRDC"/>
    <property type="match status" value="1"/>
</dbReference>
<gene>
    <name evidence="6" type="primary">rnd</name>
    <name evidence="8" type="ORF">XM47_02460</name>
</gene>
<evidence type="ECO:0000256" key="2">
    <source>
        <dbReference type="ARBA" id="ARBA00022694"/>
    </source>
</evidence>
<dbReference type="InterPro" id="IPR010997">
    <property type="entry name" value="HRDC-like_sf"/>
</dbReference>
<evidence type="ECO:0000256" key="6">
    <source>
        <dbReference type="HAMAP-Rule" id="MF_01899"/>
    </source>
</evidence>
<dbReference type="AlphaFoldDB" id="A0A0J8GW87"/>
<dbReference type="Pfam" id="PF21293">
    <property type="entry name" value="RNAseD_HRDC_C"/>
    <property type="match status" value="1"/>
</dbReference>
<keyword evidence="2 6" id="KW-0819">tRNA processing</keyword>
<sequence length="375" mass="42671">MITTNAELSELSANIASKVELLAIDTEFVRERSYYPALGLIQIFDGESVYLIDPLNITEWQSFVDVLENDKIIKIIHSCSEDIEVFKTALKTRPKAMYDTQVAESFCGGQNAAGLAVLVEKYTGVKLEKGQARTNWLKRPLTSEQLTYAASDVLYLIKVYKAQMQVLADTQFMDYAKQDVEQIIDKKFQVINLDTAWRDIKSAWQLTPRGLAVLKELVKWRLEVAIKKDLAVNFVVKERTLVLLAERRPSSLSSLSNVPDIHPMEVKRHGRAMLECIQRGKQVEEEACPASIKRVAEVSGYKKYYSSLKKQVTVGADRAGVSIELFASKRMINQVLAYHWQVAPWSRETLPELYSGWRGEFAKELLLKRLSELDE</sequence>
<keyword evidence="1 6" id="KW-0963">Cytoplasm</keyword>
<comment type="subcellular location">
    <subcellularLocation>
        <location evidence="6">Cytoplasm</location>
    </subcellularLocation>
</comment>
<dbReference type="GO" id="GO:0033890">
    <property type="term" value="F:ribonuclease D activity"/>
    <property type="evidence" value="ECO:0007669"/>
    <property type="project" value="UniProtKB-UniRule"/>
</dbReference>
<keyword evidence="3 6" id="KW-0540">Nuclease</keyword>
<evidence type="ECO:0000256" key="1">
    <source>
        <dbReference type="ARBA" id="ARBA00022490"/>
    </source>
</evidence>
<dbReference type="Gene3D" id="3.30.420.10">
    <property type="entry name" value="Ribonuclease H-like superfamily/Ribonuclease H"/>
    <property type="match status" value="1"/>
</dbReference>
<comment type="similarity">
    <text evidence="6">Belongs to the RNase D family.</text>
</comment>
<accession>A0A0J8GW87</accession>
<dbReference type="InterPro" id="IPR012337">
    <property type="entry name" value="RNaseH-like_sf"/>
</dbReference>
<dbReference type="Pfam" id="PF01612">
    <property type="entry name" value="DNA_pol_A_exo1"/>
    <property type="match status" value="1"/>
</dbReference>
<dbReference type="PROSITE" id="PS50967">
    <property type="entry name" value="HRDC"/>
    <property type="match status" value="1"/>
</dbReference>
<dbReference type="SUPFAM" id="SSF53098">
    <property type="entry name" value="Ribonuclease H-like"/>
    <property type="match status" value="1"/>
</dbReference>
<dbReference type="EMBL" id="LAZL01000002">
    <property type="protein sequence ID" value="KMT67030.1"/>
    <property type="molecule type" value="Genomic_DNA"/>
</dbReference>
<dbReference type="Gene3D" id="1.10.150.80">
    <property type="entry name" value="HRDC domain"/>
    <property type="match status" value="2"/>
</dbReference>
<dbReference type="InterPro" id="IPR036397">
    <property type="entry name" value="RNaseH_sf"/>
</dbReference>
<dbReference type="GO" id="GO:0003676">
    <property type="term" value="F:nucleic acid binding"/>
    <property type="evidence" value="ECO:0007669"/>
    <property type="project" value="InterPro"/>
</dbReference>
<dbReference type="SMART" id="SM00474">
    <property type="entry name" value="35EXOc"/>
    <property type="match status" value="1"/>
</dbReference>
<name>A0A0J8GW87_9ALTE</name>
<evidence type="ECO:0000256" key="3">
    <source>
        <dbReference type="ARBA" id="ARBA00022722"/>
    </source>
</evidence>
<evidence type="ECO:0000313" key="8">
    <source>
        <dbReference type="EMBL" id="KMT67030.1"/>
    </source>
</evidence>
<dbReference type="InterPro" id="IPR006292">
    <property type="entry name" value="RNase_D"/>
</dbReference>
<dbReference type="PATRIC" id="fig|1513271.3.peg.519"/>
<dbReference type="InterPro" id="IPR002562">
    <property type="entry name" value="3'-5'_exonuclease_dom"/>
</dbReference>
<feature type="domain" description="HRDC" evidence="7">
    <location>
        <begin position="207"/>
        <end position="287"/>
    </location>
</feature>
<dbReference type="PANTHER" id="PTHR47649">
    <property type="entry name" value="RIBONUCLEASE D"/>
    <property type="match status" value="1"/>
</dbReference>
<dbReference type="HAMAP" id="MF_01899">
    <property type="entry name" value="RNase_D"/>
    <property type="match status" value="1"/>
</dbReference>
<dbReference type="InterPro" id="IPR002121">
    <property type="entry name" value="HRDC_dom"/>
</dbReference>
<dbReference type="GO" id="GO:0042780">
    <property type="term" value="P:tRNA 3'-end processing"/>
    <property type="evidence" value="ECO:0007669"/>
    <property type="project" value="UniProtKB-UniRule"/>
</dbReference>
<evidence type="ECO:0000313" key="9">
    <source>
        <dbReference type="Proteomes" id="UP000037600"/>
    </source>
</evidence>
<dbReference type="InterPro" id="IPR051086">
    <property type="entry name" value="RNase_D-like"/>
</dbReference>
<keyword evidence="5 6" id="KW-0269">Exonuclease</keyword>
<evidence type="ECO:0000256" key="4">
    <source>
        <dbReference type="ARBA" id="ARBA00022801"/>
    </source>
</evidence>
<comment type="cofactor">
    <cofactor evidence="6">
        <name>a divalent metal cation</name>
        <dbReference type="ChEBI" id="CHEBI:60240"/>
    </cofactor>
</comment>
<evidence type="ECO:0000259" key="7">
    <source>
        <dbReference type="PROSITE" id="PS50967"/>
    </source>
</evidence>